<evidence type="ECO:0000313" key="4">
    <source>
        <dbReference type="Proteomes" id="UP000004080"/>
    </source>
</evidence>
<feature type="compositionally biased region" description="Low complexity" evidence="1">
    <location>
        <begin position="18"/>
        <end position="35"/>
    </location>
</feature>
<sequence length="194" mass="21690">MKKTWLITAALLSSVALSACSSSDTTKKATAAPKSTESESKPDPAVEKAAQEKKEFDSYLNIEAIAFVQEYQDITNRANKSIKKTNNRTEQVAYIKKTLIPELKKLEKLVKDKKYKSPNVNAAHQHLVKIITIDREGTEKLTNTSNPATFQKEKAKYKAQNNVAADAYDRAIKDLAITHQIDTTKFYRVLLAGK</sequence>
<evidence type="ECO:0000313" key="3">
    <source>
        <dbReference type="EMBL" id="EIT86268.1"/>
    </source>
</evidence>
<proteinExistence type="predicted"/>
<evidence type="ECO:0000256" key="1">
    <source>
        <dbReference type="SAM" id="MobiDB-lite"/>
    </source>
</evidence>
<name>I8UHG9_9BACL</name>
<dbReference type="AlphaFoldDB" id="I8UHG9"/>
<feature type="signal peptide" evidence="2">
    <location>
        <begin position="1"/>
        <end position="18"/>
    </location>
</feature>
<keyword evidence="4" id="KW-1185">Reference proteome</keyword>
<dbReference type="EMBL" id="AKKV01000022">
    <property type="protein sequence ID" value="EIT86268.1"/>
    <property type="molecule type" value="Genomic_DNA"/>
</dbReference>
<gene>
    <name evidence="3" type="ORF">A374_06701</name>
</gene>
<dbReference type="STRING" id="1196324.A374_06701"/>
<feature type="chain" id="PRO_5039328953" description="Lipoprotein" evidence="2">
    <location>
        <begin position="19"/>
        <end position="194"/>
    </location>
</feature>
<evidence type="ECO:0000256" key="2">
    <source>
        <dbReference type="SAM" id="SignalP"/>
    </source>
</evidence>
<feature type="region of interest" description="Disordered" evidence="1">
    <location>
        <begin position="18"/>
        <end position="50"/>
    </location>
</feature>
<comment type="caution">
    <text evidence="3">The sequence shown here is derived from an EMBL/GenBank/DDBJ whole genome shotgun (WGS) entry which is preliminary data.</text>
</comment>
<dbReference type="Proteomes" id="UP000004080">
    <property type="component" value="Unassembled WGS sequence"/>
</dbReference>
<protein>
    <recommendedName>
        <fullName evidence="5">Lipoprotein</fullName>
    </recommendedName>
</protein>
<dbReference type="PATRIC" id="fig|1196324.3.peg.1366"/>
<reference evidence="3 4" key="1">
    <citation type="journal article" date="2012" name="J. Bacteriol.">
        <title>Genome of Bacillus macauensis ZFHKF-1, a Long-Chain-Forming Bacterium.</title>
        <authorList>
            <person name="Cai L."/>
            <person name="Zhang T."/>
        </authorList>
    </citation>
    <scope>NUCLEOTIDE SEQUENCE [LARGE SCALE GENOMIC DNA]</scope>
    <source>
        <strain evidence="3 4">ZFHKF-1</strain>
    </source>
</reference>
<feature type="compositionally biased region" description="Basic and acidic residues" evidence="1">
    <location>
        <begin position="36"/>
        <end position="50"/>
    </location>
</feature>
<organism evidence="3 4">
    <name type="scientific">Fictibacillus macauensis ZFHKF-1</name>
    <dbReference type="NCBI Taxonomy" id="1196324"/>
    <lineage>
        <taxon>Bacteria</taxon>
        <taxon>Bacillati</taxon>
        <taxon>Bacillota</taxon>
        <taxon>Bacilli</taxon>
        <taxon>Bacillales</taxon>
        <taxon>Fictibacillaceae</taxon>
        <taxon>Fictibacillus</taxon>
    </lineage>
</organism>
<dbReference type="PROSITE" id="PS51257">
    <property type="entry name" value="PROKAR_LIPOPROTEIN"/>
    <property type="match status" value="1"/>
</dbReference>
<dbReference type="RefSeq" id="WP_007201437.1">
    <property type="nucleotide sequence ID" value="NZ_AKKV01000022.1"/>
</dbReference>
<keyword evidence="2" id="KW-0732">Signal</keyword>
<accession>I8UHG9</accession>
<evidence type="ECO:0008006" key="5">
    <source>
        <dbReference type="Google" id="ProtNLM"/>
    </source>
</evidence>